<keyword evidence="2 3" id="KW-0175">Coiled coil</keyword>
<dbReference type="OrthoDB" id="6424487at2759"/>
<dbReference type="GO" id="GO:0019900">
    <property type="term" value="F:kinase binding"/>
    <property type="evidence" value="ECO:0007669"/>
    <property type="project" value="InterPro"/>
</dbReference>
<feature type="coiled-coil region" evidence="3">
    <location>
        <begin position="284"/>
        <end position="407"/>
    </location>
</feature>
<dbReference type="GeneID" id="102726780"/>
<evidence type="ECO:0000256" key="1">
    <source>
        <dbReference type="ARBA" id="ARBA00005239"/>
    </source>
</evidence>
<feature type="compositionally biased region" description="Basic and acidic residues" evidence="4">
    <location>
        <begin position="1"/>
        <end position="10"/>
    </location>
</feature>
<feature type="region of interest" description="Disordered" evidence="4">
    <location>
        <begin position="250"/>
        <end position="278"/>
    </location>
</feature>
<comment type="similarity">
    <text evidence="1">Belongs to the JAKMIP family.</text>
</comment>
<reference evidence="7" key="1">
    <citation type="submission" date="2025-08" db="UniProtKB">
        <authorList>
            <consortium name="RefSeq"/>
        </authorList>
    </citation>
    <scope>IDENTIFICATION</scope>
    <source>
        <tissue evidence="7">Liver</tissue>
    </source>
</reference>
<feature type="non-terminal residue" evidence="7">
    <location>
        <position position="599"/>
    </location>
</feature>
<dbReference type="Pfam" id="PF16034">
    <property type="entry name" value="JAKMIP_CC3"/>
    <property type="match status" value="1"/>
</dbReference>
<organism evidence="6 7">
    <name type="scientific">Leptonychotes weddellii</name>
    <name type="common">Weddell seal</name>
    <name type="synonym">Otaria weddellii</name>
    <dbReference type="NCBI Taxonomy" id="9713"/>
    <lineage>
        <taxon>Eukaryota</taxon>
        <taxon>Metazoa</taxon>
        <taxon>Chordata</taxon>
        <taxon>Craniata</taxon>
        <taxon>Vertebrata</taxon>
        <taxon>Euteleostomi</taxon>
        <taxon>Mammalia</taxon>
        <taxon>Eutheria</taxon>
        <taxon>Laurasiatheria</taxon>
        <taxon>Carnivora</taxon>
        <taxon>Caniformia</taxon>
        <taxon>Pinnipedia</taxon>
        <taxon>Phocidae</taxon>
        <taxon>Monachinae</taxon>
        <taxon>Lobodontini</taxon>
        <taxon>Leptonychotes</taxon>
    </lineage>
</organism>
<feature type="region of interest" description="Disordered" evidence="4">
    <location>
        <begin position="576"/>
        <end position="599"/>
    </location>
</feature>
<keyword evidence="7" id="KW-0808">Transferase</keyword>
<keyword evidence="6" id="KW-1185">Reference proteome</keyword>
<accession>A0A2U3XMI8</accession>
<dbReference type="GO" id="GO:0008017">
    <property type="term" value="F:microtubule binding"/>
    <property type="evidence" value="ECO:0007669"/>
    <property type="project" value="InterPro"/>
</dbReference>
<proteinExistence type="inferred from homology"/>
<feature type="compositionally biased region" description="Basic and acidic residues" evidence="4">
    <location>
        <begin position="590"/>
        <end position="599"/>
    </location>
</feature>
<evidence type="ECO:0000259" key="5">
    <source>
        <dbReference type="Pfam" id="PF16034"/>
    </source>
</evidence>
<dbReference type="KEGG" id="lww:102726780"/>
<sequence length="599" mass="67865">MTTSSGRDRQPLPQQGWGFGGGGRRGGARGGVCCKFLAASELTPSSKREEAGGDAAAPAASTADALVRLEGWFLFAPSPTRERGNKIPRAAADVGFGGCIRLGHKENGFSLHLSLLSAASPGLSMLKRVRETEKQCKPLLERNKCLTKRNDELMVSLQRMEEKLKAVTKENSEMREKITSHPPLKKLKSLNDLDQANEEQETEFLKLQVIEQQNIIDELTRDREKLIRRRKHRRSSKPIKRPVLDPFIGYDEDSMDSETSSMASFRTDRTPATPDDDLDESLAAEESELRFRQLTKEYQALQRAYALLQEQTGGIIDAEREAKAQEQLQAEVLRYKAKIEDLEATLAQKGQDSHWVEDKQLFIKRNQELLEKIEKQEAENHRLQQELQDARDQNELLEFRNLELEERERRSPPFNLQIHPFSDGVSALQIYCMKEGVKDVNIPDLIKQLDILGDNGNLRNEEQVAIIQASTVLSLAEKLSVIHEPGNVAGTWILESQVRSDITVLIRFRSGDMSVTENTDKTPERQMLLDLQRWQKCLQQNRDVCDVNGKESSLLFVFLQEVGFVGCIPRMTEEKQMTEEKRITVTPDETGNKAEDLGE</sequence>
<evidence type="ECO:0000256" key="2">
    <source>
        <dbReference type="ARBA" id="ARBA00023054"/>
    </source>
</evidence>
<dbReference type="GO" id="GO:0016301">
    <property type="term" value="F:kinase activity"/>
    <property type="evidence" value="ECO:0007669"/>
    <property type="project" value="UniProtKB-KW"/>
</dbReference>
<protein>
    <submittedName>
        <fullName evidence="7">Janus kinase and microtubule-interacting protein 2</fullName>
    </submittedName>
</protein>
<evidence type="ECO:0000256" key="4">
    <source>
        <dbReference type="SAM" id="MobiDB-lite"/>
    </source>
</evidence>
<feature type="coiled-coil region" evidence="3">
    <location>
        <begin position="143"/>
        <end position="177"/>
    </location>
</feature>
<dbReference type="PANTHER" id="PTHR18935:SF7">
    <property type="entry name" value="JANUS KINASE AND MICROTUBULE-INTERACTING PROTEIN 2"/>
    <property type="match status" value="1"/>
</dbReference>
<keyword evidence="7" id="KW-0418">Kinase</keyword>
<feature type="domain" description="Janus kinase and microtubule-interacting protein C-terminal" evidence="5">
    <location>
        <begin position="222"/>
        <end position="415"/>
    </location>
</feature>
<evidence type="ECO:0000313" key="6">
    <source>
        <dbReference type="Proteomes" id="UP000245341"/>
    </source>
</evidence>
<evidence type="ECO:0000256" key="3">
    <source>
        <dbReference type="SAM" id="Coils"/>
    </source>
</evidence>
<dbReference type="InterPro" id="IPR031994">
    <property type="entry name" value="JAKMIP_C"/>
</dbReference>
<dbReference type="CTD" id="9832"/>
<dbReference type="AlphaFoldDB" id="A0A2U3XMI8"/>
<name>A0A2U3XMI8_LEPWE</name>
<dbReference type="Proteomes" id="UP000245341">
    <property type="component" value="Unplaced"/>
</dbReference>
<dbReference type="PANTHER" id="PTHR18935">
    <property type="entry name" value="GOLGIN SUBFAMILY A MEMBER 4-LIKE ISOFORM X1"/>
    <property type="match status" value="1"/>
</dbReference>
<dbReference type="STRING" id="9713.A0A2U3XMI8"/>
<evidence type="ECO:0000313" key="7">
    <source>
        <dbReference type="RefSeq" id="XP_006732699.1"/>
    </source>
</evidence>
<dbReference type="InterPro" id="IPR024836">
    <property type="entry name" value="JAKMIP"/>
</dbReference>
<dbReference type="RefSeq" id="XP_006732699.1">
    <property type="nucleotide sequence ID" value="XM_006732636.1"/>
</dbReference>
<feature type="region of interest" description="Disordered" evidence="4">
    <location>
        <begin position="1"/>
        <end position="24"/>
    </location>
</feature>
<gene>
    <name evidence="7" type="primary">JAKMIP2</name>
</gene>